<proteinExistence type="predicted"/>
<evidence type="ECO:0000313" key="1">
    <source>
        <dbReference type="EMBL" id="KAI4384078.1"/>
    </source>
</evidence>
<dbReference type="EMBL" id="CM042882">
    <property type="protein sequence ID" value="KAI4384078.1"/>
    <property type="molecule type" value="Genomic_DNA"/>
</dbReference>
<evidence type="ECO:0000313" key="2">
    <source>
        <dbReference type="Proteomes" id="UP001057402"/>
    </source>
</evidence>
<organism evidence="1 2">
    <name type="scientific">Melastoma candidum</name>
    <dbReference type="NCBI Taxonomy" id="119954"/>
    <lineage>
        <taxon>Eukaryota</taxon>
        <taxon>Viridiplantae</taxon>
        <taxon>Streptophyta</taxon>
        <taxon>Embryophyta</taxon>
        <taxon>Tracheophyta</taxon>
        <taxon>Spermatophyta</taxon>
        <taxon>Magnoliopsida</taxon>
        <taxon>eudicotyledons</taxon>
        <taxon>Gunneridae</taxon>
        <taxon>Pentapetalae</taxon>
        <taxon>rosids</taxon>
        <taxon>malvids</taxon>
        <taxon>Myrtales</taxon>
        <taxon>Melastomataceae</taxon>
        <taxon>Melastomatoideae</taxon>
        <taxon>Melastomateae</taxon>
        <taxon>Melastoma</taxon>
    </lineage>
</organism>
<sequence length="359" mass="39332">MAAFDEAGPALSGVIADVAPDLLIYDVLLPWAQPVARSHGVPAVVFLTVSMAAASLCVHLAKRRGEAHPYGTSYVPGLRSAAEQNARVQPQGKPSGASSVGRCMQSIEGSSDIVLLKSIKELEGKHMEYMESLTGKKVVLVGMPVRDDLDPQQDAKELMDWLDMKERSSTVFISFGSECFLNEEEREEMAYSLELSEVNFIWVIRFPEGEEIKLEDALPGGFLERVGNRGVVVEKWAPQARILAHSSIGGFLSHCGWGSLTEGMRFGVPIIAMPMQNDQPLNAAVVKESGVGVEVGGIDVGRMDRNEIAKAVRHVLVDQNGERVRKKAREMGEIIRNRGDAEIDELVVELNKICWSLKH</sequence>
<gene>
    <name evidence="1" type="ORF">MLD38_009845</name>
</gene>
<reference evidence="2" key="1">
    <citation type="journal article" date="2023" name="Front. Plant Sci.">
        <title>Chromosomal-level genome assembly of Melastoma candidum provides insights into trichome evolution.</title>
        <authorList>
            <person name="Zhong Y."/>
            <person name="Wu W."/>
            <person name="Sun C."/>
            <person name="Zou P."/>
            <person name="Liu Y."/>
            <person name="Dai S."/>
            <person name="Zhou R."/>
        </authorList>
    </citation>
    <scope>NUCLEOTIDE SEQUENCE [LARGE SCALE GENOMIC DNA]</scope>
</reference>
<dbReference type="Proteomes" id="UP001057402">
    <property type="component" value="Chromosome 3"/>
</dbReference>
<protein>
    <submittedName>
        <fullName evidence="1">Uncharacterized protein</fullName>
    </submittedName>
</protein>
<comment type="caution">
    <text evidence="1">The sequence shown here is derived from an EMBL/GenBank/DDBJ whole genome shotgun (WGS) entry which is preliminary data.</text>
</comment>
<accession>A0ACB9S373</accession>
<keyword evidence="2" id="KW-1185">Reference proteome</keyword>
<name>A0ACB9S373_9MYRT</name>